<sequence length="147" mass="16841">MHWLCKGFDELTTTELFTLMRARVDVFVVEQNCPYPELDDGDIDANSKHILGYQNNQLCAYARCIDKSESVAIGRVLVLPHARGQGVAQRLMQHALGVCEQFFSERPVMLSAQTYLLGFYQQLGFVTRGSPYLEDGIEHQDMYLYKR</sequence>
<dbReference type="Proteomes" id="UP000033664">
    <property type="component" value="Unassembled WGS sequence"/>
</dbReference>
<name>A0A0F4Q0R3_9GAMM</name>
<dbReference type="AlphaFoldDB" id="A0A0F4Q0R3"/>
<dbReference type="SUPFAM" id="SSF55729">
    <property type="entry name" value="Acyl-CoA N-acyltransferases (Nat)"/>
    <property type="match status" value="1"/>
</dbReference>
<dbReference type="Pfam" id="PF13673">
    <property type="entry name" value="Acetyltransf_10"/>
    <property type="match status" value="1"/>
</dbReference>
<proteinExistence type="predicted"/>
<protein>
    <recommendedName>
        <fullName evidence="1">N-acetyltransferase domain-containing protein</fullName>
    </recommendedName>
</protein>
<dbReference type="GO" id="GO:0016747">
    <property type="term" value="F:acyltransferase activity, transferring groups other than amino-acyl groups"/>
    <property type="evidence" value="ECO:0007669"/>
    <property type="project" value="InterPro"/>
</dbReference>
<dbReference type="InterPro" id="IPR000182">
    <property type="entry name" value="GNAT_dom"/>
</dbReference>
<feature type="domain" description="N-acetyltransferase" evidence="1">
    <location>
        <begin position="6"/>
        <end position="147"/>
    </location>
</feature>
<dbReference type="eggNOG" id="COG2153">
    <property type="taxonomic scope" value="Bacteria"/>
</dbReference>
<dbReference type="PATRIC" id="fig|151081.8.peg.197"/>
<evidence type="ECO:0000313" key="3">
    <source>
        <dbReference type="Proteomes" id="UP000033664"/>
    </source>
</evidence>
<reference evidence="2 3" key="1">
    <citation type="journal article" date="2015" name="BMC Genomics">
        <title>Genome mining reveals unlocked bioactive potential of marine Gram-negative bacteria.</title>
        <authorList>
            <person name="Machado H."/>
            <person name="Sonnenschein E.C."/>
            <person name="Melchiorsen J."/>
            <person name="Gram L."/>
        </authorList>
    </citation>
    <scope>NUCLEOTIDE SEQUENCE [LARGE SCALE GENOMIC DNA]</scope>
    <source>
        <strain evidence="2 3">S3137</strain>
    </source>
</reference>
<dbReference type="OrthoDB" id="9796171at2"/>
<evidence type="ECO:0000313" key="2">
    <source>
        <dbReference type="EMBL" id="KJZ01311.1"/>
    </source>
</evidence>
<comment type="caution">
    <text evidence="2">The sequence shown here is derived from an EMBL/GenBank/DDBJ whole genome shotgun (WGS) entry which is preliminary data.</text>
</comment>
<dbReference type="PROSITE" id="PS51186">
    <property type="entry name" value="GNAT"/>
    <property type="match status" value="1"/>
</dbReference>
<dbReference type="InterPro" id="IPR016181">
    <property type="entry name" value="Acyl_CoA_acyltransferase"/>
</dbReference>
<evidence type="ECO:0000259" key="1">
    <source>
        <dbReference type="PROSITE" id="PS51186"/>
    </source>
</evidence>
<organism evidence="2 3">
    <name type="scientific">Pseudoalteromonas ruthenica</name>
    <dbReference type="NCBI Taxonomy" id="151081"/>
    <lineage>
        <taxon>Bacteria</taxon>
        <taxon>Pseudomonadati</taxon>
        <taxon>Pseudomonadota</taxon>
        <taxon>Gammaproteobacteria</taxon>
        <taxon>Alteromonadales</taxon>
        <taxon>Pseudoalteromonadaceae</taxon>
        <taxon>Pseudoalteromonas</taxon>
    </lineage>
</organism>
<accession>A0A0F4Q0R3</accession>
<gene>
    <name evidence="2" type="ORF">TW72_04615</name>
</gene>
<keyword evidence="3" id="KW-1185">Reference proteome</keyword>
<dbReference type="CDD" id="cd04301">
    <property type="entry name" value="NAT_SF"/>
    <property type="match status" value="1"/>
</dbReference>
<dbReference type="Gene3D" id="3.40.630.30">
    <property type="match status" value="1"/>
</dbReference>
<dbReference type="EMBL" id="JXXZ01000004">
    <property type="protein sequence ID" value="KJZ01311.1"/>
    <property type="molecule type" value="Genomic_DNA"/>
</dbReference>